<keyword evidence="4" id="KW-1185">Reference proteome</keyword>
<dbReference type="InterPro" id="IPR036514">
    <property type="entry name" value="SGNH_hydro_sf"/>
</dbReference>
<dbReference type="AlphaFoldDB" id="A0ABD6WA36"/>
<proteinExistence type="predicted"/>
<dbReference type="RefSeq" id="WP_104256768.1">
    <property type="nucleotide sequence ID" value="NZ_PSUD01000002.1"/>
</dbReference>
<evidence type="ECO:0000313" key="1">
    <source>
        <dbReference type="EMBL" id="PPF14456.1"/>
    </source>
</evidence>
<evidence type="ECO:0000313" key="2">
    <source>
        <dbReference type="EMBL" id="PPH79212.1"/>
    </source>
</evidence>
<evidence type="ECO:0008006" key="5">
    <source>
        <dbReference type="Google" id="ProtNLM"/>
    </source>
</evidence>
<name>A0ABD6WA36_RATRA</name>
<dbReference type="EMBL" id="PSUL01000011">
    <property type="protein sequence ID" value="PPF14456.1"/>
    <property type="molecule type" value="Genomic_DNA"/>
</dbReference>
<comment type="caution">
    <text evidence="1">The sequence shown here is derived from an EMBL/GenBank/DDBJ whole genome shotgun (WGS) entry which is preliminary data.</text>
</comment>
<sequence>MRVSDKLHPDAAGQERLAQAVYEGILGAPDGYDADALTPVAEARLRSIDSAIADRPTTTQVTAAVGGLSEKIDLANLRGTSIPTPGPTAVVPKVDGARYTQTTTGRVWNAAQAGATENWVELQAAGAVPATTADTTLALARWRAGLLTRDTAACPIFGSGSSTTVGSLATTADNRYFNRFVAAIQAAYPLASGSAHPSTKMAADTANSTLGAGIQGVNYGKGGTESKDFLTSAEVAKMITQSSVAGVALHEIMVFSNDWSHGIPVAKAKANLAGWIAAIKDGYAAAGKRVVILLIGTYGRNLSTAIPTAPATAPVAT</sequence>
<accession>A0ABD6WA36</accession>
<dbReference type="SUPFAM" id="SSF52266">
    <property type="entry name" value="SGNH hydrolase"/>
    <property type="match status" value="1"/>
</dbReference>
<dbReference type="Proteomes" id="UP000239698">
    <property type="component" value="Unassembled WGS sequence"/>
</dbReference>
<organism evidence="1 3">
    <name type="scientific">Rathayibacter rathayi</name>
    <name type="common">Corynebacterium rathayi</name>
    <dbReference type="NCBI Taxonomy" id="33887"/>
    <lineage>
        <taxon>Bacteria</taxon>
        <taxon>Bacillati</taxon>
        <taxon>Actinomycetota</taxon>
        <taxon>Actinomycetes</taxon>
        <taxon>Micrococcales</taxon>
        <taxon>Microbacteriaceae</taxon>
        <taxon>Rathayibacter</taxon>
    </lineage>
</organism>
<protein>
    <recommendedName>
        <fullName evidence="5">SGNH hydrolase-type esterase domain-containing protein</fullName>
    </recommendedName>
</protein>
<dbReference type="Proteomes" id="UP000237881">
    <property type="component" value="Unassembled WGS sequence"/>
</dbReference>
<dbReference type="EMBL" id="PSVT01000003">
    <property type="protein sequence ID" value="PPH79212.1"/>
    <property type="molecule type" value="Genomic_DNA"/>
</dbReference>
<dbReference type="Gene3D" id="3.40.50.1110">
    <property type="entry name" value="SGNH hydrolase"/>
    <property type="match status" value="1"/>
</dbReference>
<reference evidence="3 4" key="1">
    <citation type="submission" date="2018-02" db="EMBL/GenBank/DDBJ databases">
        <title>Bacteriophage NCPPB3778 and a type I-E CRISPR drive the evolution of the US Biological Select Agent, Rathayibacter toxicus.</title>
        <authorList>
            <person name="Davis E.W.II."/>
            <person name="Tabima J.F."/>
            <person name="Weisberg A.J."/>
            <person name="Lopes L.D."/>
            <person name="Wiseman M.S."/>
            <person name="Wiseman M.S."/>
            <person name="Pupko T."/>
            <person name="Belcher M.S."/>
            <person name="Sechler A.J."/>
            <person name="Tancos M.A."/>
            <person name="Schroeder B.K."/>
            <person name="Murray T.D."/>
            <person name="Luster D.G."/>
            <person name="Schneider W.L."/>
            <person name="Rogers E."/>
            <person name="Andreote F.D."/>
            <person name="Grunwald N.J."/>
            <person name="Putnam M.L."/>
            <person name="Chang J.H."/>
        </authorList>
    </citation>
    <scope>NUCLEOTIDE SEQUENCE [LARGE SCALE GENOMIC DNA]</scope>
    <source>
        <strain evidence="2 4">AY1D6</strain>
        <strain evidence="1 3">AY1I9</strain>
    </source>
</reference>
<evidence type="ECO:0000313" key="3">
    <source>
        <dbReference type="Proteomes" id="UP000237881"/>
    </source>
</evidence>
<evidence type="ECO:0000313" key="4">
    <source>
        <dbReference type="Proteomes" id="UP000239698"/>
    </source>
</evidence>
<gene>
    <name evidence="1" type="ORF">C5C04_06755</name>
    <name evidence="2" type="ORF">C5C40_02425</name>
</gene>